<dbReference type="PANTHER" id="PTHR23513:SF6">
    <property type="entry name" value="MAJOR FACILITATOR SUPERFAMILY ASSOCIATED DOMAIN-CONTAINING PROTEIN"/>
    <property type="match status" value="1"/>
</dbReference>
<evidence type="ECO:0000256" key="3">
    <source>
        <dbReference type="ARBA" id="ARBA00022475"/>
    </source>
</evidence>
<dbReference type="GO" id="GO:0005886">
    <property type="term" value="C:plasma membrane"/>
    <property type="evidence" value="ECO:0007669"/>
    <property type="project" value="UniProtKB-SubCell"/>
</dbReference>
<dbReference type="Pfam" id="PF05977">
    <property type="entry name" value="MFS_3"/>
    <property type="match status" value="1"/>
</dbReference>
<feature type="transmembrane region" description="Helical" evidence="7">
    <location>
        <begin position="256"/>
        <end position="276"/>
    </location>
</feature>
<evidence type="ECO:0000313" key="9">
    <source>
        <dbReference type="Proteomes" id="UP000639606"/>
    </source>
</evidence>
<feature type="transmembrane region" description="Helical" evidence="7">
    <location>
        <begin position="372"/>
        <end position="391"/>
    </location>
</feature>
<reference evidence="8" key="2">
    <citation type="submission" date="2020-09" db="EMBL/GenBank/DDBJ databases">
        <authorList>
            <person name="Sun Q."/>
            <person name="Ohkuma M."/>
        </authorList>
    </citation>
    <scope>NUCLEOTIDE SEQUENCE</scope>
    <source>
        <strain evidence="8">JCM 3313</strain>
    </source>
</reference>
<dbReference type="SUPFAM" id="SSF103473">
    <property type="entry name" value="MFS general substrate transporter"/>
    <property type="match status" value="1"/>
</dbReference>
<keyword evidence="4 7" id="KW-0812">Transmembrane</keyword>
<reference evidence="8" key="1">
    <citation type="journal article" date="2014" name="Int. J. Syst. Evol. Microbiol.">
        <title>Complete genome sequence of Corynebacterium casei LMG S-19264T (=DSM 44701T), isolated from a smear-ripened cheese.</title>
        <authorList>
            <consortium name="US DOE Joint Genome Institute (JGI-PGF)"/>
            <person name="Walter F."/>
            <person name="Albersmeier A."/>
            <person name="Kalinowski J."/>
            <person name="Ruckert C."/>
        </authorList>
    </citation>
    <scope>NUCLEOTIDE SEQUENCE</scope>
    <source>
        <strain evidence="8">JCM 3313</strain>
    </source>
</reference>
<evidence type="ECO:0000313" key="8">
    <source>
        <dbReference type="EMBL" id="GGP40875.1"/>
    </source>
</evidence>
<accession>A0A918AIE6</accession>
<keyword evidence="9" id="KW-1185">Reference proteome</keyword>
<evidence type="ECO:0000256" key="6">
    <source>
        <dbReference type="ARBA" id="ARBA00023136"/>
    </source>
</evidence>
<dbReference type="EMBL" id="BMRG01000002">
    <property type="protein sequence ID" value="GGP40875.1"/>
    <property type="molecule type" value="Genomic_DNA"/>
</dbReference>
<comment type="subcellular location">
    <subcellularLocation>
        <location evidence="1">Cell membrane</location>
        <topology evidence="1">Multi-pass membrane protein</topology>
    </subcellularLocation>
</comment>
<dbReference type="PANTHER" id="PTHR23513">
    <property type="entry name" value="INTEGRAL MEMBRANE EFFLUX PROTEIN-RELATED"/>
    <property type="match status" value="1"/>
</dbReference>
<gene>
    <name evidence="8" type="ORF">GCM10010185_09950</name>
</gene>
<comment type="caution">
    <text evidence="8">The sequence shown here is derived from an EMBL/GenBank/DDBJ whole genome shotgun (WGS) entry which is preliminary data.</text>
</comment>
<evidence type="ECO:0000256" key="2">
    <source>
        <dbReference type="ARBA" id="ARBA00022448"/>
    </source>
</evidence>
<name>A0A918AIE6_9PSEU</name>
<feature type="transmembrane region" description="Helical" evidence="7">
    <location>
        <begin position="307"/>
        <end position="327"/>
    </location>
</feature>
<keyword evidence="2" id="KW-0813">Transport</keyword>
<feature type="transmembrane region" description="Helical" evidence="7">
    <location>
        <begin position="21"/>
        <end position="40"/>
    </location>
</feature>
<organism evidence="8 9">
    <name type="scientific">Saccharothrix coeruleofusca</name>
    <dbReference type="NCBI Taxonomy" id="33919"/>
    <lineage>
        <taxon>Bacteria</taxon>
        <taxon>Bacillati</taxon>
        <taxon>Actinomycetota</taxon>
        <taxon>Actinomycetes</taxon>
        <taxon>Pseudonocardiales</taxon>
        <taxon>Pseudonocardiaceae</taxon>
        <taxon>Saccharothrix</taxon>
    </lineage>
</organism>
<protein>
    <submittedName>
        <fullName evidence="8">MFS transporter</fullName>
    </submittedName>
</protein>
<feature type="transmembrane region" description="Helical" evidence="7">
    <location>
        <begin position="75"/>
        <end position="95"/>
    </location>
</feature>
<feature type="transmembrane region" description="Helical" evidence="7">
    <location>
        <begin position="217"/>
        <end position="244"/>
    </location>
</feature>
<evidence type="ECO:0000256" key="5">
    <source>
        <dbReference type="ARBA" id="ARBA00022989"/>
    </source>
</evidence>
<feature type="transmembrane region" description="Helical" evidence="7">
    <location>
        <begin position="46"/>
        <end position="68"/>
    </location>
</feature>
<dbReference type="Proteomes" id="UP000639606">
    <property type="component" value="Unassembled WGS sequence"/>
</dbReference>
<keyword evidence="5 7" id="KW-1133">Transmembrane helix</keyword>
<feature type="transmembrane region" description="Helical" evidence="7">
    <location>
        <begin position="101"/>
        <end position="122"/>
    </location>
</feature>
<dbReference type="Gene3D" id="1.20.1250.20">
    <property type="entry name" value="MFS general substrate transporter like domains"/>
    <property type="match status" value="1"/>
</dbReference>
<keyword evidence="3" id="KW-1003">Cell membrane</keyword>
<dbReference type="InterPro" id="IPR036259">
    <property type="entry name" value="MFS_trans_sf"/>
</dbReference>
<feature type="transmembrane region" description="Helical" evidence="7">
    <location>
        <begin position="348"/>
        <end position="366"/>
    </location>
</feature>
<feature type="transmembrane region" description="Helical" evidence="7">
    <location>
        <begin position="283"/>
        <end position="301"/>
    </location>
</feature>
<evidence type="ECO:0000256" key="1">
    <source>
        <dbReference type="ARBA" id="ARBA00004651"/>
    </source>
</evidence>
<dbReference type="CDD" id="cd06173">
    <property type="entry name" value="MFS_MefA_like"/>
    <property type="match status" value="1"/>
</dbReference>
<evidence type="ECO:0000256" key="4">
    <source>
        <dbReference type="ARBA" id="ARBA00022692"/>
    </source>
</evidence>
<proteinExistence type="predicted"/>
<sequence>MSQRSHRAFRLFWAGDAANQFGSAVQDVALPLVAATALAASPARMGLLAAAGTAAFLVVGLPAGALVDRVRKRPLMAWTTTARAALLLTVPVAWWLDVLTFTHLVLVALGAGVLTVFFDVASQSFLPALVPRAELPAANGRLTSVQQVARLLGRPGSGVLAQAAGSANAVLGVVAAYASSALLLRAVDPQERVPERSGRRLWTEIGEGLRFVLRHRLVLPTVLCTATCNFFHGAYSAVSVLFMVRDLALPEGAVGLLLAVGGAGGALAGATSGWFVRIGQVRLIWVSMLCTQPAWLLVPLAEPGWKLSLLVVGLLVTSVGTVLYNVAQVSLRQALCPDHLLGRMNASVRCIVWGAMPLGALTGGLLAESLGVRGALWVAAAGLSSGVLWVLGSPLRRMRDVPSITTVEGHG</sequence>
<evidence type="ECO:0000256" key="7">
    <source>
        <dbReference type="SAM" id="Phobius"/>
    </source>
</evidence>
<keyword evidence="6 7" id="KW-0472">Membrane</keyword>
<dbReference type="AlphaFoldDB" id="A0A918AIE6"/>
<dbReference type="InterPro" id="IPR010290">
    <property type="entry name" value="TM_effector"/>
</dbReference>
<dbReference type="RefSeq" id="WP_189221877.1">
    <property type="nucleotide sequence ID" value="NZ_BMRG01000002.1"/>
</dbReference>